<dbReference type="EMBL" id="CP108341">
    <property type="protein sequence ID" value="WTW25894.1"/>
    <property type="molecule type" value="Genomic_DNA"/>
</dbReference>
<feature type="transmembrane region" description="Helical" evidence="2">
    <location>
        <begin position="15"/>
        <end position="38"/>
    </location>
</feature>
<feature type="compositionally biased region" description="Low complexity" evidence="1">
    <location>
        <begin position="302"/>
        <end position="313"/>
    </location>
</feature>
<evidence type="ECO:0000313" key="3">
    <source>
        <dbReference type="EMBL" id="WTW25894.1"/>
    </source>
</evidence>
<organism evidence="3 4">
    <name type="scientific">Streptomyces purpurascens</name>
    <dbReference type="NCBI Taxonomy" id="1924"/>
    <lineage>
        <taxon>Bacteria</taxon>
        <taxon>Bacillati</taxon>
        <taxon>Actinomycetota</taxon>
        <taxon>Actinomycetes</taxon>
        <taxon>Kitasatosporales</taxon>
        <taxon>Streptomycetaceae</taxon>
        <taxon>Streptomyces</taxon>
    </lineage>
</organism>
<feature type="region of interest" description="Disordered" evidence="1">
    <location>
        <begin position="256"/>
        <end position="313"/>
    </location>
</feature>
<keyword evidence="2" id="KW-1133">Transmembrane helix</keyword>
<dbReference type="Proteomes" id="UP001621512">
    <property type="component" value="Chromosome"/>
</dbReference>
<evidence type="ECO:0000256" key="1">
    <source>
        <dbReference type="SAM" id="MobiDB-lite"/>
    </source>
</evidence>
<evidence type="ECO:0000256" key="2">
    <source>
        <dbReference type="SAM" id="Phobius"/>
    </source>
</evidence>
<accession>A0ABZ1MG89</accession>
<dbReference type="RefSeq" id="WP_405505059.1">
    <property type="nucleotide sequence ID" value="NZ_CP108341.1"/>
</dbReference>
<name>A0ABZ1MG89_STREF</name>
<keyword evidence="4" id="KW-1185">Reference proteome</keyword>
<sequence length="313" mass="33649">MVGLRAWATRRRSSVLLVLDALGGVSWVALGLLLALVWGSFVGFVTRSEEEDRPGGAAMGPAPPTGRFSYAEEIERERRRLFDVTVLHTNPRALGLVADAPPRRFRVEIPGARVASGPGESQAVASAGTQMGVKLHCSGAGVRCTPLSSERQSVLSRRDVAVWLWEVQAERAGTFSVALTMTSYLRDTDTVLVEKPPLVWSVEAVAPPADDGWLSRARDLWRQVTEAITGLGGLAVSVSAIAAVIAMVIRRRLPAGGPDDDAGTADPVPDVGRRPRPRPVRRVRRVRRVRSRLGRAARRARQSSGSSTGAISS</sequence>
<protein>
    <submittedName>
        <fullName evidence="3">Uncharacterized protein</fullName>
    </submittedName>
</protein>
<proteinExistence type="predicted"/>
<keyword evidence="2" id="KW-0472">Membrane</keyword>
<keyword evidence="2" id="KW-0812">Transmembrane</keyword>
<feature type="transmembrane region" description="Helical" evidence="2">
    <location>
        <begin position="227"/>
        <end position="249"/>
    </location>
</feature>
<feature type="compositionally biased region" description="Basic residues" evidence="1">
    <location>
        <begin position="274"/>
        <end position="301"/>
    </location>
</feature>
<gene>
    <name evidence="3" type="ORF">OHU35_07520</name>
</gene>
<evidence type="ECO:0000313" key="4">
    <source>
        <dbReference type="Proteomes" id="UP001621512"/>
    </source>
</evidence>
<reference evidence="3 4" key="1">
    <citation type="submission" date="2022-10" db="EMBL/GenBank/DDBJ databases">
        <title>The complete genomes of actinobacterial strains from the NBC collection.</title>
        <authorList>
            <person name="Joergensen T.S."/>
            <person name="Alvarez Arevalo M."/>
            <person name="Sterndorff E.B."/>
            <person name="Faurdal D."/>
            <person name="Vuksanovic O."/>
            <person name="Mourched A.-S."/>
            <person name="Charusanti P."/>
            <person name="Shaw S."/>
            <person name="Blin K."/>
            <person name="Weber T."/>
        </authorList>
    </citation>
    <scope>NUCLEOTIDE SEQUENCE [LARGE SCALE GENOMIC DNA]</scope>
    <source>
        <strain evidence="3 4">NBC_00017</strain>
    </source>
</reference>